<protein>
    <submittedName>
        <fullName evidence="1">Cytochrome c556</fullName>
    </submittedName>
</protein>
<name>A0ACC6K2L2_9PSED</name>
<gene>
    <name evidence="1" type="ORF">J2W83_002284</name>
</gene>
<reference evidence="1" key="1">
    <citation type="submission" date="2023-07" db="EMBL/GenBank/DDBJ databases">
        <title>Sorghum-associated microbial communities from plants grown in Nebraska, USA.</title>
        <authorList>
            <person name="Schachtman D."/>
        </authorList>
    </citation>
    <scope>NUCLEOTIDE SEQUENCE</scope>
    <source>
        <strain evidence="1">BE56</strain>
    </source>
</reference>
<keyword evidence="2" id="KW-1185">Reference proteome</keyword>
<evidence type="ECO:0000313" key="1">
    <source>
        <dbReference type="EMBL" id="MDR6712683.1"/>
    </source>
</evidence>
<sequence length="151" mass="16799">MTVMFKCFTVLLLASLSLLGCDRVDPNSPLGQRKAIFKEMLKTSEDMGGMLRGRLPFDAAGFAKGAEKLDGLAHAPWEHFPQVQDQGDSSARADVWQRQARFTDLARQLEGVTGELLQVSRNQPLEAQQLQVPMDKVEAACKACHTEFRNH</sequence>
<dbReference type="Proteomes" id="UP001259587">
    <property type="component" value="Unassembled WGS sequence"/>
</dbReference>
<proteinExistence type="predicted"/>
<organism evidence="1 2">
    <name type="scientific">Pseudomonas hunanensis</name>
    <dbReference type="NCBI Taxonomy" id="1247546"/>
    <lineage>
        <taxon>Bacteria</taxon>
        <taxon>Pseudomonadati</taxon>
        <taxon>Pseudomonadota</taxon>
        <taxon>Gammaproteobacteria</taxon>
        <taxon>Pseudomonadales</taxon>
        <taxon>Pseudomonadaceae</taxon>
        <taxon>Pseudomonas</taxon>
    </lineage>
</organism>
<dbReference type="EMBL" id="JAVDTH010000010">
    <property type="protein sequence ID" value="MDR6712683.1"/>
    <property type="molecule type" value="Genomic_DNA"/>
</dbReference>
<comment type="caution">
    <text evidence="1">The sequence shown here is derived from an EMBL/GenBank/DDBJ whole genome shotgun (WGS) entry which is preliminary data.</text>
</comment>
<evidence type="ECO:0000313" key="2">
    <source>
        <dbReference type="Proteomes" id="UP001259587"/>
    </source>
</evidence>
<accession>A0ACC6K2L2</accession>